<evidence type="ECO:0000313" key="3">
    <source>
        <dbReference type="Proteomes" id="UP001232148"/>
    </source>
</evidence>
<organism evidence="2 3">
    <name type="scientific">Colletotrichum zoysiae</name>
    <dbReference type="NCBI Taxonomy" id="1216348"/>
    <lineage>
        <taxon>Eukaryota</taxon>
        <taxon>Fungi</taxon>
        <taxon>Dikarya</taxon>
        <taxon>Ascomycota</taxon>
        <taxon>Pezizomycotina</taxon>
        <taxon>Sordariomycetes</taxon>
        <taxon>Hypocreomycetidae</taxon>
        <taxon>Glomerellales</taxon>
        <taxon>Glomerellaceae</taxon>
        <taxon>Colletotrichum</taxon>
        <taxon>Colletotrichum graminicola species complex</taxon>
    </lineage>
</organism>
<feature type="chain" id="PRO_5042237467" description="Hypersensitive response-inducing protein" evidence="1">
    <location>
        <begin position="21"/>
        <end position="156"/>
    </location>
</feature>
<evidence type="ECO:0008006" key="4">
    <source>
        <dbReference type="Google" id="ProtNLM"/>
    </source>
</evidence>
<proteinExistence type="predicted"/>
<reference evidence="2" key="1">
    <citation type="submission" date="2021-06" db="EMBL/GenBank/DDBJ databases">
        <title>Comparative genomics, transcriptomics and evolutionary studies reveal genomic signatures of adaptation to plant cell wall in hemibiotrophic fungi.</title>
        <authorList>
            <consortium name="DOE Joint Genome Institute"/>
            <person name="Baroncelli R."/>
            <person name="Diaz J.F."/>
            <person name="Benocci T."/>
            <person name="Peng M."/>
            <person name="Battaglia E."/>
            <person name="Haridas S."/>
            <person name="Andreopoulos W."/>
            <person name="Labutti K."/>
            <person name="Pangilinan J."/>
            <person name="Floch G.L."/>
            <person name="Makela M.R."/>
            <person name="Henrissat B."/>
            <person name="Grigoriev I.V."/>
            <person name="Crouch J.A."/>
            <person name="De Vries R.P."/>
            <person name="Sukno S.A."/>
            <person name="Thon M.R."/>
        </authorList>
    </citation>
    <scope>NUCLEOTIDE SEQUENCE</scope>
    <source>
        <strain evidence="2">MAFF235873</strain>
    </source>
</reference>
<evidence type="ECO:0000313" key="2">
    <source>
        <dbReference type="EMBL" id="KAK2025052.1"/>
    </source>
</evidence>
<dbReference type="AlphaFoldDB" id="A0AAD9HB21"/>
<gene>
    <name evidence="2" type="ORF">LX32DRAFT_655780</name>
</gene>
<comment type="caution">
    <text evidence="2">The sequence shown here is derived from an EMBL/GenBank/DDBJ whole genome shotgun (WGS) entry which is preliminary data.</text>
</comment>
<feature type="signal peptide" evidence="1">
    <location>
        <begin position="1"/>
        <end position="20"/>
    </location>
</feature>
<evidence type="ECO:0000256" key="1">
    <source>
        <dbReference type="SAM" id="SignalP"/>
    </source>
</evidence>
<keyword evidence="1" id="KW-0732">Signal</keyword>
<name>A0AAD9HB21_9PEZI</name>
<keyword evidence="3" id="KW-1185">Reference proteome</keyword>
<sequence length="156" mass="17276">MYVLILFLTAATFLSTPAAATGFAQEYNIVDGVPCTKQLDESWLCIDDKVNTTVFTIPSPKGSIYVNRLSTLFGIKINCGGDNVHTWFFRPTLGDIPDHSIFQMDCTELASVSTVRANNYFEVNVYGQDLSFTDANPCTEQMVTLEALACFVQFCL</sequence>
<dbReference type="Proteomes" id="UP001232148">
    <property type="component" value="Unassembled WGS sequence"/>
</dbReference>
<accession>A0AAD9HB21</accession>
<protein>
    <recommendedName>
        <fullName evidence="4">Hypersensitive response-inducing protein</fullName>
    </recommendedName>
</protein>
<dbReference type="EMBL" id="MU842947">
    <property type="protein sequence ID" value="KAK2025052.1"/>
    <property type="molecule type" value="Genomic_DNA"/>
</dbReference>